<keyword evidence="4" id="KW-1185">Reference proteome</keyword>
<evidence type="ECO:0000256" key="1">
    <source>
        <dbReference type="ARBA" id="ARBA00010617"/>
    </source>
</evidence>
<dbReference type="InterPro" id="IPR002397">
    <property type="entry name" value="Cyt_P450_B"/>
</dbReference>
<dbReference type="EMBL" id="BAAATA010000003">
    <property type="protein sequence ID" value="GAA2473968.1"/>
    <property type="molecule type" value="Genomic_DNA"/>
</dbReference>
<dbReference type="Proteomes" id="UP001501358">
    <property type="component" value="Unassembled WGS sequence"/>
</dbReference>
<evidence type="ECO:0000256" key="2">
    <source>
        <dbReference type="SAM" id="MobiDB-lite"/>
    </source>
</evidence>
<dbReference type="PANTHER" id="PTHR46696:SF1">
    <property type="entry name" value="CYTOCHROME P450 YJIB-RELATED"/>
    <property type="match status" value="1"/>
</dbReference>
<comment type="caution">
    <text evidence="3">The sequence shown here is derived from an EMBL/GenBank/DDBJ whole genome shotgun (WGS) entry which is preliminary data.</text>
</comment>
<sequence length="478" mass="52247">MNHRPEPAAAPPPGCPAHNRGGMPLYGPEFAADPTEFYERLRRQGAAAPVELAPGVDAMLVTGYRAALEVLRTTDKYGKDPRRWRALVEGRIPADSPVLPMMHPRPNCLLTEGAVHARYRAAVTGAFDRLDMHLVRGYVESAADMLIDRFAPRGEADLLAEYATLLPLYVFNELFGCPPEYGDRLVVAMAGIFDGVDAERANAELTACMADLLAMKRREPGADITSWLLEHPVRLTDEEMIHQLILLMGAGTEPEQNLIANTLRLLLTDERFAGDVGEGRLLIEDAFNEVLWTDPPMANYAVHFPYEDTFLEGVPLYAGEPVMISFTAANNDPALAASRREGNRAHLAWSAGPHHCPAKEPARVIASVAVERVLDRLPDLELAVPPEELAWRPGPFHRALATMPVVFPPVAAPAAARSAAAPAYAQYDATRGESRWNPAPAPSSSTPSAATSTGRERTSASRGLRLWSNSLARWWHGR</sequence>
<gene>
    <name evidence="3" type="ORF">GCM10010406_07420</name>
</gene>
<dbReference type="PANTHER" id="PTHR46696">
    <property type="entry name" value="P450, PUTATIVE (EUROFUNG)-RELATED"/>
    <property type="match status" value="1"/>
</dbReference>
<dbReference type="CDD" id="cd20623">
    <property type="entry name" value="CYP_unk"/>
    <property type="match status" value="1"/>
</dbReference>
<feature type="region of interest" description="Disordered" evidence="2">
    <location>
        <begin position="431"/>
        <end position="462"/>
    </location>
</feature>
<feature type="region of interest" description="Disordered" evidence="2">
    <location>
        <begin position="1"/>
        <end position="21"/>
    </location>
</feature>
<evidence type="ECO:0000313" key="4">
    <source>
        <dbReference type="Proteomes" id="UP001501358"/>
    </source>
</evidence>
<accession>A0ABP5Y637</accession>
<dbReference type="PRINTS" id="PR00359">
    <property type="entry name" value="BP450"/>
</dbReference>
<dbReference type="Gene3D" id="1.10.630.10">
    <property type="entry name" value="Cytochrome P450"/>
    <property type="match status" value="1"/>
</dbReference>
<dbReference type="InterPro" id="IPR036396">
    <property type="entry name" value="Cyt_P450_sf"/>
</dbReference>
<name>A0ABP5Y637_9ACTN</name>
<organism evidence="3 4">
    <name type="scientific">Streptomyces thermolineatus</name>
    <dbReference type="NCBI Taxonomy" id="44033"/>
    <lineage>
        <taxon>Bacteria</taxon>
        <taxon>Bacillati</taxon>
        <taxon>Actinomycetota</taxon>
        <taxon>Actinomycetes</taxon>
        <taxon>Kitasatosporales</taxon>
        <taxon>Streptomycetaceae</taxon>
        <taxon>Streptomyces</taxon>
    </lineage>
</organism>
<dbReference type="SUPFAM" id="SSF48264">
    <property type="entry name" value="Cytochrome P450"/>
    <property type="match status" value="1"/>
</dbReference>
<proteinExistence type="inferred from homology"/>
<reference evidence="4" key="1">
    <citation type="journal article" date="2019" name="Int. J. Syst. Evol. Microbiol.">
        <title>The Global Catalogue of Microorganisms (GCM) 10K type strain sequencing project: providing services to taxonomists for standard genome sequencing and annotation.</title>
        <authorList>
            <consortium name="The Broad Institute Genomics Platform"/>
            <consortium name="The Broad Institute Genome Sequencing Center for Infectious Disease"/>
            <person name="Wu L."/>
            <person name="Ma J."/>
        </authorList>
    </citation>
    <scope>NUCLEOTIDE SEQUENCE [LARGE SCALE GENOMIC DNA]</scope>
    <source>
        <strain evidence="4">JCM 6307</strain>
    </source>
</reference>
<protein>
    <submittedName>
        <fullName evidence="3">Cytochrome P450</fullName>
    </submittedName>
</protein>
<evidence type="ECO:0000313" key="3">
    <source>
        <dbReference type="EMBL" id="GAA2473968.1"/>
    </source>
</evidence>
<feature type="compositionally biased region" description="Low complexity" evidence="2">
    <location>
        <begin position="442"/>
        <end position="453"/>
    </location>
</feature>
<comment type="similarity">
    <text evidence="1">Belongs to the cytochrome P450 family.</text>
</comment>